<keyword evidence="1 2" id="KW-0694">RNA-binding</keyword>
<evidence type="ECO:0000256" key="2">
    <source>
        <dbReference type="PROSITE-ProRule" id="PRU00176"/>
    </source>
</evidence>
<keyword evidence="6" id="KW-1185">Reference proteome</keyword>
<dbReference type="EMBL" id="JAGPNK010000004">
    <property type="protein sequence ID" value="KAH7323066.1"/>
    <property type="molecule type" value="Genomic_DNA"/>
</dbReference>
<dbReference type="Proteomes" id="UP000813444">
    <property type="component" value="Unassembled WGS sequence"/>
</dbReference>
<feature type="domain" description="RRM" evidence="4">
    <location>
        <begin position="213"/>
        <end position="293"/>
    </location>
</feature>
<dbReference type="PANTHER" id="PTHR10501">
    <property type="entry name" value="U1 SMALL NUCLEAR RIBONUCLEOPROTEIN A/U2 SMALL NUCLEAR RIBONUCLEOPROTEIN B"/>
    <property type="match status" value="1"/>
</dbReference>
<evidence type="ECO:0000313" key="6">
    <source>
        <dbReference type="Proteomes" id="UP000813444"/>
    </source>
</evidence>
<accession>A0A8K0T0I6</accession>
<dbReference type="Gene3D" id="3.30.70.330">
    <property type="match status" value="1"/>
</dbReference>
<sequence>MEGLMEGLMEGFYVHRLQSLCRQRGWDEPSYEFDMHRSGFTCRVRVNGREYPSNSAHDSHLLAQEQAAIVAYLVVHHFSVNTGAQGLPAEGEGTRRNKRHSHNAYKNTTNSGSCDEDSGEGSHGPESTSRQDKGAGQDRHSAKAEKAIASLATIEYIKGELRRFEPEETAHLKHSSHEHDSILRAKTDNTETETDIFHAHPGQEKDALHPPCNTLYVSNLPIDTSEEDLVALFSMQHGYERLCFRTKANGPTCLVEFKSTLLAAKTLYKLDGYQLANNTRDTMDGMRLRFSRNPLGVRSDLWLQAPAQRQDPGTGYIPIFGQSPFDSVSLSDRVVAESISDFSISEWGGGR</sequence>
<dbReference type="OrthoDB" id="431169at2759"/>
<dbReference type="InterPro" id="IPR035979">
    <property type="entry name" value="RBD_domain_sf"/>
</dbReference>
<dbReference type="Pfam" id="PF00076">
    <property type="entry name" value="RRM_1"/>
    <property type="match status" value="1"/>
</dbReference>
<comment type="caution">
    <text evidence="5">The sequence shown here is derived from an EMBL/GenBank/DDBJ whole genome shotgun (WGS) entry which is preliminary data.</text>
</comment>
<protein>
    <recommendedName>
        <fullName evidence="4">RRM domain-containing protein</fullName>
    </recommendedName>
</protein>
<dbReference type="InterPro" id="IPR000504">
    <property type="entry name" value="RRM_dom"/>
</dbReference>
<dbReference type="InterPro" id="IPR012677">
    <property type="entry name" value="Nucleotide-bd_a/b_plait_sf"/>
</dbReference>
<dbReference type="GO" id="GO:0003723">
    <property type="term" value="F:RNA binding"/>
    <property type="evidence" value="ECO:0007669"/>
    <property type="project" value="UniProtKB-UniRule"/>
</dbReference>
<feature type="compositionally biased region" description="Basic and acidic residues" evidence="3">
    <location>
        <begin position="129"/>
        <end position="144"/>
    </location>
</feature>
<name>A0A8K0T0I6_9HYPO</name>
<organism evidence="5 6">
    <name type="scientific">Stachybotrys elegans</name>
    <dbReference type="NCBI Taxonomy" id="80388"/>
    <lineage>
        <taxon>Eukaryota</taxon>
        <taxon>Fungi</taxon>
        <taxon>Dikarya</taxon>
        <taxon>Ascomycota</taxon>
        <taxon>Pezizomycotina</taxon>
        <taxon>Sordariomycetes</taxon>
        <taxon>Hypocreomycetidae</taxon>
        <taxon>Hypocreales</taxon>
        <taxon>Stachybotryaceae</taxon>
        <taxon>Stachybotrys</taxon>
    </lineage>
</organism>
<proteinExistence type="predicted"/>
<dbReference type="Gene3D" id="3.30.160.20">
    <property type="match status" value="1"/>
</dbReference>
<gene>
    <name evidence="5" type="ORF">B0I35DRAFT_192710</name>
</gene>
<evidence type="ECO:0000256" key="3">
    <source>
        <dbReference type="SAM" id="MobiDB-lite"/>
    </source>
</evidence>
<evidence type="ECO:0000313" key="5">
    <source>
        <dbReference type="EMBL" id="KAH7323066.1"/>
    </source>
</evidence>
<dbReference type="SUPFAM" id="SSF54928">
    <property type="entry name" value="RNA-binding domain, RBD"/>
    <property type="match status" value="1"/>
</dbReference>
<dbReference type="PROSITE" id="PS50102">
    <property type="entry name" value="RRM"/>
    <property type="match status" value="1"/>
</dbReference>
<dbReference type="AlphaFoldDB" id="A0A8K0T0I6"/>
<evidence type="ECO:0000256" key="1">
    <source>
        <dbReference type="ARBA" id="ARBA00022884"/>
    </source>
</evidence>
<feature type="region of interest" description="Disordered" evidence="3">
    <location>
        <begin position="83"/>
        <end position="144"/>
    </location>
</feature>
<dbReference type="Pfam" id="PF00035">
    <property type="entry name" value="dsrm"/>
    <property type="match status" value="1"/>
</dbReference>
<reference evidence="5" key="1">
    <citation type="journal article" date="2021" name="Nat. Commun.">
        <title>Genetic determinants of endophytism in the Arabidopsis root mycobiome.</title>
        <authorList>
            <person name="Mesny F."/>
            <person name="Miyauchi S."/>
            <person name="Thiergart T."/>
            <person name="Pickel B."/>
            <person name="Atanasova L."/>
            <person name="Karlsson M."/>
            <person name="Huettel B."/>
            <person name="Barry K.W."/>
            <person name="Haridas S."/>
            <person name="Chen C."/>
            <person name="Bauer D."/>
            <person name="Andreopoulos W."/>
            <person name="Pangilinan J."/>
            <person name="LaButti K."/>
            <person name="Riley R."/>
            <person name="Lipzen A."/>
            <person name="Clum A."/>
            <person name="Drula E."/>
            <person name="Henrissat B."/>
            <person name="Kohler A."/>
            <person name="Grigoriev I.V."/>
            <person name="Martin F.M."/>
            <person name="Hacquard S."/>
        </authorList>
    </citation>
    <scope>NUCLEOTIDE SEQUENCE</scope>
    <source>
        <strain evidence="5">MPI-CAGE-CH-0235</strain>
    </source>
</reference>
<dbReference type="SUPFAM" id="SSF54768">
    <property type="entry name" value="dsRNA-binding domain-like"/>
    <property type="match status" value="1"/>
</dbReference>
<dbReference type="InterPro" id="IPR014720">
    <property type="entry name" value="dsRBD_dom"/>
</dbReference>
<evidence type="ECO:0000259" key="4">
    <source>
        <dbReference type="PROSITE" id="PS50102"/>
    </source>
</evidence>